<gene>
    <name evidence="6" type="ORF">BGW36DRAFT_377738</name>
</gene>
<dbReference type="Pfam" id="PF00172">
    <property type="entry name" value="Zn_clus"/>
    <property type="match status" value="1"/>
</dbReference>
<dbReference type="PANTHER" id="PTHR38791:SF5">
    <property type="entry name" value="TRANSCRIPTION FACTOR DBAG-RELATED"/>
    <property type="match status" value="1"/>
</dbReference>
<keyword evidence="1" id="KW-0805">Transcription regulation</keyword>
<evidence type="ECO:0000256" key="3">
    <source>
        <dbReference type="ARBA" id="ARBA00023163"/>
    </source>
</evidence>
<dbReference type="PANTHER" id="PTHR38791">
    <property type="entry name" value="ZN(II)2CYS6 TRANSCRIPTION FACTOR (EUROFUNG)-RELATED-RELATED"/>
    <property type="match status" value="1"/>
</dbReference>
<dbReference type="AlphaFoldDB" id="A0AAD4KU60"/>
<organism evidence="6 7">
    <name type="scientific">Talaromyces proteolyticus</name>
    <dbReference type="NCBI Taxonomy" id="1131652"/>
    <lineage>
        <taxon>Eukaryota</taxon>
        <taxon>Fungi</taxon>
        <taxon>Dikarya</taxon>
        <taxon>Ascomycota</taxon>
        <taxon>Pezizomycotina</taxon>
        <taxon>Eurotiomycetes</taxon>
        <taxon>Eurotiomycetidae</taxon>
        <taxon>Eurotiales</taxon>
        <taxon>Trichocomaceae</taxon>
        <taxon>Talaromyces</taxon>
        <taxon>Talaromyces sect. Bacilispori</taxon>
    </lineage>
</organism>
<dbReference type="Proteomes" id="UP001201262">
    <property type="component" value="Unassembled WGS sequence"/>
</dbReference>
<keyword evidence="3" id="KW-0804">Transcription</keyword>
<evidence type="ECO:0000259" key="5">
    <source>
        <dbReference type="PROSITE" id="PS50048"/>
    </source>
</evidence>
<evidence type="ECO:0000256" key="4">
    <source>
        <dbReference type="ARBA" id="ARBA00023242"/>
    </source>
</evidence>
<sequence length="563" mass="63672">MVNRGRSKGCVTCKQRRVKCDQAKPKCRTCHRLGLQCEGYQTRYSNLKFKDQNYKFCNESTSSRATRDKNQVSSPRALAEPDTSVSFFLQYYAGMGRSLGSARGFFEVLIPVYCSQTQDSPLILAVSAVASKILSLWRHDRCQDSREKYTQAVKCLRSTLKDHNEWEKPATISAVLSLQLYENIATIFGLHSGTSIHHNGALSLLPFASSDKADCVTHILLRRFILHSEICSAMRQERPLQDTAYSWVKGKDLIVSADNPSSRLDAIGATVAELQASYMQSATRHGSITSSQKAPRDWRIEAKRLDDRLLAWSRKVPDHWQPLKLRSGQDVDSSIPTYRSLCEVYPTCQIGTIWNLWRVQRLLLLRIILSSYAIPDPWKFDDRADEVSASDEHLGEYVHTLQELVDSVCHSVPFYLGNRSNPLNLADFGDTGILLPSSHSLAVEDEGVFDMQGKKGQTSREDYRRHIIAQGPWHIMSPLSRLLTLFSEGHGQYLASFLRPGQHEWIREQFLRVTLLLRIPLPGTSGIKRLYTFAKSPGQEPTDSEIEYLAKEVRKGAIFMSGP</sequence>
<dbReference type="GO" id="GO:0000981">
    <property type="term" value="F:DNA-binding transcription factor activity, RNA polymerase II-specific"/>
    <property type="evidence" value="ECO:0007669"/>
    <property type="project" value="InterPro"/>
</dbReference>
<keyword evidence="4" id="KW-0539">Nucleus</keyword>
<feature type="domain" description="Zn(2)-C6 fungal-type" evidence="5">
    <location>
        <begin position="9"/>
        <end position="37"/>
    </location>
</feature>
<evidence type="ECO:0000256" key="2">
    <source>
        <dbReference type="ARBA" id="ARBA00023125"/>
    </source>
</evidence>
<dbReference type="EMBL" id="JAJTJA010000005">
    <property type="protein sequence ID" value="KAH8699317.1"/>
    <property type="molecule type" value="Genomic_DNA"/>
</dbReference>
<name>A0AAD4KU60_9EURO</name>
<keyword evidence="7" id="KW-1185">Reference proteome</keyword>
<keyword evidence="2" id="KW-0238">DNA-binding</keyword>
<dbReference type="RefSeq" id="XP_046073781.1">
    <property type="nucleotide sequence ID" value="XM_046216020.1"/>
</dbReference>
<dbReference type="SMART" id="SM00066">
    <property type="entry name" value="GAL4"/>
    <property type="match status" value="1"/>
</dbReference>
<evidence type="ECO:0000313" key="6">
    <source>
        <dbReference type="EMBL" id="KAH8699317.1"/>
    </source>
</evidence>
<dbReference type="InterPro" id="IPR053175">
    <property type="entry name" value="DHMBA_Reg_Transcription_Factor"/>
</dbReference>
<dbReference type="PROSITE" id="PS50048">
    <property type="entry name" value="ZN2_CY6_FUNGAL_2"/>
    <property type="match status" value="1"/>
</dbReference>
<dbReference type="GO" id="GO:0003677">
    <property type="term" value="F:DNA binding"/>
    <property type="evidence" value="ECO:0007669"/>
    <property type="project" value="UniProtKB-KW"/>
</dbReference>
<dbReference type="InterPro" id="IPR001138">
    <property type="entry name" value="Zn2Cys6_DnaBD"/>
</dbReference>
<reference evidence="6" key="1">
    <citation type="submission" date="2021-12" db="EMBL/GenBank/DDBJ databases">
        <title>Convergent genome expansion in fungi linked to evolution of root-endophyte symbiosis.</title>
        <authorList>
            <consortium name="DOE Joint Genome Institute"/>
            <person name="Ke Y.-H."/>
            <person name="Bonito G."/>
            <person name="Liao H.-L."/>
            <person name="Looney B."/>
            <person name="Rojas-Flechas A."/>
            <person name="Nash J."/>
            <person name="Hameed K."/>
            <person name="Schadt C."/>
            <person name="Martin F."/>
            <person name="Crous P.W."/>
            <person name="Miettinen O."/>
            <person name="Magnuson J.K."/>
            <person name="Labbe J."/>
            <person name="Jacobson D."/>
            <person name="Doktycz M.J."/>
            <person name="Veneault-Fourrey C."/>
            <person name="Kuo A."/>
            <person name="Mondo S."/>
            <person name="Calhoun S."/>
            <person name="Riley R."/>
            <person name="Ohm R."/>
            <person name="LaButti K."/>
            <person name="Andreopoulos B."/>
            <person name="Pangilinan J."/>
            <person name="Nolan M."/>
            <person name="Tritt A."/>
            <person name="Clum A."/>
            <person name="Lipzen A."/>
            <person name="Daum C."/>
            <person name="Barry K."/>
            <person name="Grigoriev I.V."/>
            <person name="Vilgalys R."/>
        </authorList>
    </citation>
    <scope>NUCLEOTIDE SEQUENCE</scope>
    <source>
        <strain evidence="6">PMI_201</strain>
    </source>
</reference>
<protein>
    <submittedName>
        <fullName evidence="6">C6 zinc finger domain protein</fullName>
    </submittedName>
</protein>
<proteinExistence type="predicted"/>
<accession>A0AAD4KU60</accession>
<dbReference type="InterPro" id="IPR036864">
    <property type="entry name" value="Zn2-C6_fun-type_DNA-bd_sf"/>
</dbReference>
<dbReference type="GO" id="GO:0008270">
    <property type="term" value="F:zinc ion binding"/>
    <property type="evidence" value="ECO:0007669"/>
    <property type="project" value="InterPro"/>
</dbReference>
<dbReference type="PROSITE" id="PS00463">
    <property type="entry name" value="ZN2_CY6_FUNGAL_1"/>
    <property type="match status" value="1"/>
</dbReference>
<dbReference type="CDD" id="cd00067">
    <property type="entry name" value="GAL4"/>
    <property type="match status" value="1"/>
</dbReference>
<evidence type="ECO:0000313" key="7">
    <source>
        <dbReference type="Proteomes" id="UP001201262"/>
    </source>
</evidence>
<dbReference type="Gene3D" id="4.10.240.10">
    <property type="entry name" value="Zn(2)-C6 fungal-type DNA-binding domain"/>
    <property type="match status" value="1"/>
</dbReference>
<comment type="caution">
    <text evidence="6">The sequence shown here is derived from an EMBL/GenBank/DDBJ whole genome shotgun (WGS) entry which is preliminary data.</text>
</comment>
<dbReference type="GeneID" id="70246307"/>
<dbReference type="SUPFAM" id="SSF57701">
    <property type="entry name" value="Zn2/Cys6 DNA-binding domain"/>
    <property type="match status" value="1"/>
</dbReference>
<evidence type="ECO:0000256" key="1">
    <source>
        <dbReference type="ARBA" id="ARBA00023015"/>
    </source>
</evidence>